<evidence type="ECO:0000313" key="2">
    <source>
        <dbReference type="EMBL" id="SVE17754.1"/>
    </source>
</evidence>
<gene>
    <name evidence="2" type="ORF">METZ01_LOCUS470608</name>
</gene>
<organism evidence="2">
    <name type="scientific">marine metagenome</name>
    <dbReference type="NCBI Taxonomy" id="408172"/>
    <lineage>
        <taxon>unclassified sequences</taxon>
        <taxon>metagenomes</taxon>
        <taxon>ecological metagenomes</taxon>
    </lineage>
</organism>
<dbReference type="PANTHER" id="PTHR30636">
    <property type="entry name" value="UPF0701 PROTEIN YICC"/>
    <property type="match status" value="1"/>
</dbReference>
<dbReference type="Pfam" id="PF08340">
    <property type="entry name" value="YicC-like_C"/>
    <property type="match status" value="1"/>
</dbReference>
<accession>A0A383BD08</accession>
<feature type="non-terminal residue" evidence="2">
    <location>
        <position position="1"/>
    </location>
</feature>
<evidence type="ECO:0000259" key="1">
    <source>
        <dbReference type="Pfam" id="PF08340"/>
    </source>
</evidence>
<proteinExistence type="predicted"/>
<dbReference type="GO" id="GO:0004521">
    <property type="term" value="F:RNA endonuclease activity"/>
    <property type="evidence" value="ECO:0007669"/>
    <property type="project" value="InterPro"/>
</dbReference>
<dbReference type="InterPro" id="IPR005229">
    <property type="entry name" value="YicC/YloC-like"/>
</dbReference>
<dbReference type="InterPro" id="IPR013551">
    <property type="entry name" value="YicC-like_C"/>
</dbReference>
<sequence>RSITDGVLEGVKAGVGQAVEQLVVTRAREGEALAGVVGGLCEQIDAIREGLDERAPGVVDEYRDRLRGRLEALLKGTEVELDDAVLAREVAVFADRSDIREELDRLAMHTVHARKLLSQDGESGRTLDFLAQELLREANTVGSKSQDASLAATVVELKTVIERFKEQVANIE</sequence>
<reference evidence="2" key="1">
    <citation type="submission" date="2018-05" db="EMBL/GenBank/DDBJ databases">
        <authorList>
            <person name="Lanie J.A."/>
            <person name="Ng W.-L."/>
            <person name="Kazmierczak K.M."/>
            <person name="Andrzejewski T.M."/>
            <person name="Davidsen T.M."/>
            <person name="Wayne K.J."/>
            <person name="Tettelin H."/>
            <person name="Glass J.I."/>
            <person name="Rusch D."/>
            <person name="Podicherti R."/>
            <person name="Tsui H.-C.T."/>
            <person name="Winkler M.E."/>
        </authorList>
    </citation>
    <scope>NUCLEOTIDE SEQUENCE</scope>
</reference>
<dbReference type="AlphaFoldDB" id="A0A383BD08"/>
<dbReference type="PANTHER" id="PTHR30636:SF3">
    <property type="entry name" value="UPF0701 PROTEIN YICC"/>
    <property type="match status" value="1"/>
</dbReference>
<dbReference type="EMBL" id="UINC01199366">
    <property type="protein sequence ID" value="SVE17754.1"/>
    <property type="molecule type" value="Genomic_DNA"/>
</dbReference>
<feature type="domain" description="Endoribonuclease YicC-like C-terminal" evidence="1">
    <location>
        <begin position="52"/>
        <end position="172"/>
    </location>
</feature>
<protein>
    <recommendedName>
        <fullName evidence="1">Endoribonuclease YicC-like C-terminal domain-containing protein</fullName>
    </recommendedName>
</protein>
<name>A0A383BD08_9ZZZZ</name>